<accession>A0A255GTE1</accession>
<gene>
    <name evidence="2" type="ORF">CGZ94_02340</name>
</gene>
<dbReference type="RefSeq" id="WP_094404515.1">
    <property type="nucleotide sequence ID" value="NZ_NMVN01000003.1"/>
</dbReference>
<keyword evidence="1" id="KW-1133">Transmembrane helix</keyword>
<evidence type="ECO:0008006" key="4">
    <source>
        <dbReference type="Google" id="ProtNLM"/>
    </source>
</evidence>
<evidence type="ECO:0000256" key="1">
    <source>
        <dbReference type="SAM" id="Phobius"/>
    </source>
</evidence>
<feature type="transmembrane region" description="Helical" evidence="1">
    <location>
        <begin position="12"/>
        <end position="30"/>
    </location>
</feature>
<evidence type="ECO:0000313" key="2">
    <source>
        <dbReference type="EMBL" id="OYO17743.1"/>
    </source>
</evidence>
<keyword evidence="1" id="KW-0472">Membrane</keyword>
<keyword evidence="1" id="KW-0812">Transmembrane</keyword>
<accession>A0A4R6LSM1</accession>
<name>A0A255GTE1_9ACTN</name>
<feature type="transmembrane region" description="Helical" evidence="1">
    <location>
        <begin position="134"/>
        <end position="157"/>
    </location>
</feature>
<dbReference type="EMBL" id="NMVO01000001">
    <property type="protein sequence ID" value="OYO17743.1"/>
    <property type="molecule type" value="Genomic_DNA"/>
</dbReference>
<reference evidence="2 3" key="1">
    <citation type="submission" date="2017-07" db="EMBL/GenBank/DDBJ databases">
        <title>Draft whole genome sequences of clinical Proprionibacteriaceae strains.</title>
        <authorList>
            <person name="Bernier A.-M."/>
            <person name="Bernard K."/>
            <person name="Domingo M.-C."/>
        </authorList>
    </citation>
    <scope>NUCLEOTIDE SEQUENCE [LARGE SCALE GENOMIC DNA]</scope>
    <source>
        <strain evidence="2 3">NML 030167</strain>
    </source>
</reference>
<feature type="transmembrane region" description="Helical" evidence="1">
    <location>
        <begin position="36"/>
        <end position="69"/>
    </location>
</feature>
<evidence type="ECO:0000313" key="3">
    <source>
        <dbReference type="Proteomes" id="UP000215896"/>
    </source>
</evidence>
<comment type="caution">
    <text evidence="2">The sequence shown here is derived from an EMBL/GenBank/DDBJ whole genome shotgun (WGS) entry which is preliminary data.</text>
</comment>
<dbReference type="OrthoDB" id="4570818at2"/>
<dbReference type="AlphaFoldDB" id="A0A255GTE1"/>
<proteinExistence type="predicted"/>
<sequence length="161" mass="17216">MIEFIQTQIAQLPAWLTWLGVLVASAIPFVESHFGAVLGVVLGFPLPLAILLAAAGNLLVVLAIIYLFAGIRERIVDRRGDGTGSARSERRYAKIRARLNRYGVPGVCLLGQGLVPNQISAAVLVSMGIARNRVAFWMTIAIIGWAVALGTLASLGINVLR</sequence>
<protein>
    <recommendedName>
        <fullName evidence="4">DedA family protein</fullName>
    </recommendedName>
</protein>
<keyword evidence="3" id="KW-1185">Reference proteome</keyword>
<organism evidence="2 3">
    <name type="scientific">Enemella evansiae</name>
    <dbReference type="NCBI Taxonomy" id="2016499"/>
    <lineage>
        <taxon>Bacteria</taxon>
        <taxon>Bacillati</taxon>
        <taxon>Actinomycetota</taxon>
        <taxon>Actinomycetes</taxon>
        <taxon>Propionibacteriales</taxon>
        <taxon>Propionibacteriaceae</taxon>
        <taxon>Enemella</taxon>
    </lineage>
</organism>
<dbReference type="Proteomes" id="UP000215896">
    <property type="component" value="Unassembled WGS sequence"/>
</dbReference>